<dbReference type="InterPro" id="IPR000644">
    <property type="entry name" value="CBS_dom"/>
</dbReference>
<dbReference type="PANTHER" id="PTHR11911:SF111">
    <property type="entry name" value="INOSINE-5'-MONOPHOSPHATE DEHYDROGENASE"/>
    <property type="match status" value="1"/>
</dbReference>
<name>A0A372JT35_9ACTN</name>
<evidence type="ECO:0000256" key="10">
    <source>
        <dbReference type="ARBA" id="ARBA00023027"/>
    </source>
</evidence>
<keyword evidence="23" id="KW-1185">Reference proteome</keyword>
<evidence type="ECO:0000256" key="14">
    <source>
        <dbReference type="PIRSR" id="PIRSR000130-1"/>
    </source>
</evidence>
<reference evidence="22 23" key="1">
    <citation type="submission" date="2018-08" db="EMBL/GenBank/DDBJ databases">
        <title>Actinomadura jelena sp. nov., a novel Actinomycete isolated from soil in Chad.</title>
        <authorList>
            <person name="Shi L."/>
        </authorList>
    </citation>
    <scope>NUCLEOTIDE SEQUENCE [LARGE SCALE GENOMIC DNA]</scope>
    <source>
        <strain evidence="22 23">NEAU-G17</strain>
    </source>
</reference>
<evidence type="ECO:0000256" key="11">
    <source>
        <dbReference type="ARBA" id="ARBA00023122"/>
    </source>
</evidence>
<dbReference type="Proteomes" id="UP000261811">
    <property type="component" value="Unassembled WGS sequence"/>
</dbReference>
<keyword evidence="9 13" id="KW-0560">Oxidoreductase</keyword>
<feature type="active site" description="Thioimidate intermediate" evidence="13 14">
    <location>
        <position position="309"/>
    </location>
</feature>
<dbReference type="InterPro" id="IPR046342">
    <property type="entry name" value="CBS_dom_sf"/>
</dbReference>
<evidence type="ECO:0000256" key="18">
    <source>
        <dbReference type="PROSITE-ProRule" id="PRU00703"/>
    </source>
</evidence>
<dbReference type="GO" id="GO:0006183">
    <property type="term" value="P:GTP biosynthetic process"/>
    <property type="evidence" value="ECO:0007669"/>
    <property type="project" value="TreeGrafter"/>
</dbReference>
<feature type="binding site" description="in other chain" evidence="13 17">
    <location>
        <position position="309"/>
    </location>
    <ligand>
        <name>K(+)</name>
        <dbReference type="ChEBI" id="CHEBI:29103"/>
        <note>ligand shared between two tetrameric partners</note>
    </ligand>
</feature>
<dbReference type="NCBIfam" id="TIGR01302">
    <property type="entry name" value="IMP_dehydrog"/>
    <property type="match status" value="1"/>
</dbReference>
<evidence type="ECO:0000256" key="6">
    <source>
        <dbReference type="ARBA" id="ARBA00022749"/>
    </source>
</evidence>
<evidence type="ECO:0000256" key="8">
    <source>
        <dbReference type="ARBA" id="ARBA00022958"/>
    </source>
</evidence>
<keyword evidence="7 13" id="KW-0658">Purine biosynthesis</keyword>
<evidence type="ECO:0000256" key="1">
    <source>
        <dbReference type="ARBA" id="ARBA00001958"/>
    </source>
</evidence>
<feature type="active site" description="Proton acceptor" evidence="13 14">
    <location>
        <position position="411"/>
    </location>
</feature>
<evidence type="ECO:0000256" key="4">
    <source>
        <dbReference type="ARBA" id="ARBA00022723"/>
    </source>
</evidence>
<feature type="binding site" description="in other chain" evidence="13 17">
    <location>
        <position position="304"/>
    </location>
    <ligand>
        <name>K(+)</name>
        <dbReference type="ChEBI" id="CHEBI:29103"/>
        <note>ligand shared between two tetrameric partners</note>
    </ligand>
</feature>
<dbReference type="Pfam" id="PF00571">
    <property type="entry name" value="CBS"/>
    <property type="match status" value="2"/>
</dbReference>
<protein>
    <recommendedName>
        <fullName evidence="13 20">Inosine-5'-monophosphate dehydrogenase</fullName>
        <shortName evidence="13">IMP dehydrogenase</shortName>
        <shortName evidence="13">IMPD</shortName>
        <shortName evidence="13">IMPDH</shortName>
        <ecNumber evidence="13 20">1.1.1.205</ecNumber>
    </recommendedName>
</protein>
<feature type="domain" description="CBS" evidence="21">
    <location>
        <begin position="158"/>
        <end position="215"/>
    </location>
</feature>
<evidence type="ECO:0000256" key="12">
    <source>
        <dbReference type="ARBA" id="ARBA00048028"/>
    </source>
</evidence>
<comment type="catalytic activity">
    <reaction evidence="12 13 20">
        <text>IMP + NAD(+) + H2O = XMP + NADH + H(+)</text>
        <dbReference type="Rhea" id="RHEA:11708"/>
        <dbReference type="ChEBI" id="CHEBI:15377"/>
        <dbReference type="ChEBI" id="CHEBI:15378"/>
        <dbReference type="ChEBI" id="CHEBI:57464"/>
        <dbReference type="ChEBI" id="CHEBI:57540"/>
        <dbReference type="ChEBI" id="CHEBI:57945"/>
        <dbReference type="ChEBI" id="CHEBI:58053"/>
        <dbReference type="EC" id="1.1.1.205"/>
    </reaction>
</comment>
<dbReference type="HAMAP" id="MF_01964">
    <property type="entry name" value="IMPDH"/>
    <property type="match status" value="1"/>
</dbReference>
<keyword evidence="6 13" id="KW-0332">GMP biosynthesis</keyword>
<dbReference type="SUPFAM" id="SSF51412">
    <property type="entry name" value="Inosine monophosphate dehydrogenase (IMPDH)"/>
    <property type="match status" value="1"/>
</dbReference>
<feature type="binding site" evidence="13 15">
    <location>
        <begin position="342"/>
        <end position="344"/>
    </location>
    <ligand>
        <name>IMP</name>
        <dbReference type="ChEBI" id="CHEBI:58053"/>
    </ligand>
</feature>
<comment type="subunit">
    <text evidence="3 13">Homotetramer.</text>
</comment>
<keyword evidence="8 13" id="KW-0630">Potassium</keyword>
<feature type="binding site" evidence="13 15">
    <location>
        <begin position="365"/>
        <end position="366"/>
    </location>
    <ligand>
        <name>IMP</name>
        <dbReference type="ChEBI" id="CHEBI:58053"/>
    </ligand>
</feature>
<feature type="binding site" evidence="13 15">
    <location>
        <position position="307"/>
    </location>
    <ligand>
        <name>IMP</name>
        <dbReference type="ChEBI" id="CHEBI:58053"/>
    </ligand>
</feature>
<dbReference type="CDD" id="cd04601">
    <property type="entry name" value="CBS_pair_IMPDH"/>
    <property type="match status" value="1"/>
</dbReference>
<dbReference type="GO" id="GO:0046872">
    <property type="term" value="F:metal ion binding"/>
    <property type="evidence" value="ECO:0007669"/>
    <property type="project" value="UniProtKB-UniRule"/>
</dbReference>
<comment type="caution">
    <text evidence="13">Lacks conserved residue(s) required for the propagation of feature annotation.</text>
</comment>
<dbReference type="InterPro" id="IPR005990">
    <property type="entry name" value="IMP_DH"/>
</dbReference>
<feature type="binding site" evidence="16">
    <location>
        <begin position="252"/>
        <end position="254"/>
    </location>
    <ligand>
        <name>NAD(+)</name>
        <dbReference type="ChEBI" id="CHEBI:57540"/>
    </ligand>
</feature>
<dbReference type="Pfam" id="PF00478">
    <property type="entry name" value="IMPDH"/>
    <property type="match status" value="1"/>
</dbReference>
<evidence type="ECO:0000256" key="17">
    <source>
        <dbReference type="PIRSR" id="PIRSR000130-4"/>
    </source>
</evidence>
<dbReference type="PANTHER" id="PTHR11911">
    <property type="entry name" value="INOSINE-5-MONOPHOSPHATE DEHYDROGENASE RELATED"/>
    <property type="match status" value="1"/>
</dbReference>
<feature type="binding site" description="in other chain" evidence="13 17">
    <location>
        <position position="306"/>
    </location>
    <ligand>
        <name>K(+)</name>
        <dbReference type="ChEBI" id="CHEBI:29103"/>
        <note>ligand shared between two tetrameric partners</note>
    </ligand>
</feature>
<feature type="domain" description="CBS" evidence="21">
    <location>
        <begin position="98"/>
        <end position="157"/>
    </location>
</feature>
<feature type="binding site" evidence="13">
    <location>
        <position position="480"/>
    </location>
    <ligand>
        <name>K(+)</name>
        <dbReference type="ChEBI" id="CHEBI:29103"/>
        <note>ligand shared between two tetrameric partners</note>
    </ligand>
</feature>
<feature type="binding site" evidence="13">
    <location>
        <position position="482"/>
    </location>
    <ligand>
        <name>K(+)</name>
        <dbReference type="ChEBI" id="CHEBI:29103"/>
        <note>ligand shared between two tetrameric partners</note>
    </ligand>
</feature>
<evidence type="ECO:0000259" key="21">
    <source>
        <dbReference type="PROSITE" id="PS51371"/>
    </source>
</evidence>
<organism evidence="22 23">
    <name type="scientific">Actinomadura logoneensis</name>
    <dbReference type="NCBI Taxonomy" id="2293572"/>
    <lineage>
        <taxon>Bacteria</taxon>
        <taxon>Bacillati</taxon>
        <taxon>Actinomycetota</taxon>
        <taxon>Actinomycetes</taxon>
        <taxon>Streptosporangiales</taxon>
        <taxon>Thermomonosporaceae</taxon>
        <taxon>Actinomadura</taxon>
    </lineage>
</organism>
<comment type="activity regulation">
    <text evidence="13">Mycophenolic acid (MPA) is a non-competitive inhibitor that prevents formation of the closed enzyme conformation by binding to the same site as the amobile flap. In contrast, mizoribine monophosphate (MZP) is a competitive inhibitor that induces the closed conformation. MPA is a potent inhibitor of mammalian IMPDHs but a poor inhibitor of the bacterial enzymes. MZP is a more potent inhibitor of bacterial IMPDH.</text>
</comment>
<evidence type="ECO:0000256" key="15">
    <source>
        <dbReference type="PIRSR" id="PIRSR000130-2"/>
    </source>
</evidence>
<evidence type="ECO:0000256" key="5">
    <source>
        <dbReference type="ARBA" id="ARBA00022737"/>
    </source>
</evidence>
<evidence type="ECO:0000313" key="23">
    <source>
        <dbReference type="Proteomes" id="UP000261811"/>
    </source>
</evidence>
<evidence type="ECO:0000256" key="20">
    <source>
        <dbReference type="RuleBase" id="RU003928"/>
    </source>
</evidence>
<dbReference type="CDD" id="cd00381">
    <property type="entry name" value="IMPDH"/>
    <property type="match status" value="1"/>
</dbReference>
<dbReference type="SUPFAM" id="SSF54631">
    <property type="entry name" value="CBS-domain pair"/>
    <property type="match status" value="1"/>
</dbReference>
<proteinExistence type="inferred from homology"/>
<dbReference type="Gene3D" id="3.20.20.70">
    <property type="entry name" value="Aldolase class I"/>
    <property type="match status" value="1"/>
</dbReference>
<evidence type="ECO:0000256" key="19">
    <source>
        <dbReference type="RuleBase" id="RU003927"/>
    </source>
</evidence>
<feature type="binding site" evidence="13 15">
    <location>
        <begin position="389"/>
        <end position="393"/>
    </location>
    <ligand>
        <name>IMP</name>
        <dbReference type="ChEBI" id="CHEBI:58053"/>
    </ligand>
</feature>
<dbReference type="PIRSF" id="PIRSF000130">
    <property type="entry name" value="IMPDH"/>
    <property type="match status" value="1"/>
</dbReference>
<feature type="binding site" evidence="13">
    <location>
        <position position="252"/>
    </location>
    <ligand>
        <name>NAD(+)</name>
        <dbReference type="ChEBI" id="CHEBI:57540"/>
    </ligand>
</feature>
<dbReference type="UniPathway" id="UPA00601">
    <property type="reaction ID" value="UER00295"/>
</dbReference>
<comment type="function">
    <text evidence="13">Catalyzes the conversion of inosine 5'-phosphate (IMP) to xanthosine 5'-phosphate (XMP), the first committed and rate-limiting step in the de novo synthesis of guanine nucleotides, and therefore plays an important role in the regulation of cell growth.</text>
</comment>
<dbReference type="InterPro" id="IPR013785">
    <property type="entry name" value="Aldolase_TIM"/>
</dbReference>
<evidence type="ECO:0000256" key="16">
    <source>
        <dbReference type="PIRSR" id="PIRSR000130-3"/>
    </source>
</evidence>
<keyword evidence="10 13" id="KW-0520">NAD</keyword>
<dbReference type="FunFam" id="3.20.20.70:FF:000003">
    <property type="entry name" value="GMP reductase"/>
    <property type="match status" value="1"/>
</dbReference>
<keyword evidence="5" id="KW-0677">Repeat</keyword>
<gene>
    <name evidence="13" type="primary">guaB</name>
    <name evidence="22" type="ORF">DZF91_02635</name>
</gene>
<dbReference type="GO" id="GO:0003938">
    <property type="term" value="F:IMP dehydrogenase activity"/>
    <property type="evidence" value="ECO:0007669"/>
    <property type="project" value="UniProtKB-UniRule"/>
</dbReference>
<dbReference type="PROSITE" id="PS51371">
    <property type="entry name" value="CBS"/>
    <property type="match status" value="2"/>
</dbReference>
<dbReference type="AlphaFoldDB" id="A0A372JT35"/>
<comment type="pathway">
    <text evidence="13 20">Purine metabolism; XMP biosynthesis via de novo pathway; XMP from IMP: step 1/1.</text>
</comment>
<evidence type="ECO:0000256" key="9">
    <source>
        <dbReference type="ARBA" id="ARBA00023002"/>
    </source>
</evidence>
<dbReference type="SMART" id="SM00116">
    <property type="entry name" value="CBS"/>
    <property type="match status" value="2"/>
</dbReference>
<dbReference type="GO" id="GO:0006177">
    <property type="term" value="P:GMP biosynthetic process"/>
    <property type="evidence" value="ECO:0007669"/>
    <property type="project" value="UniProtKB-UniRule"/>
</dbReference>
<evidence type="ECO:0000256" key="13">
    <source>
        <dbReference type="HAMAP-Rule" id="MF_01964"/>
    </source>
</evidence>
<dbReference type="InterPro" id="IPR001093">
    <property type="entry name" value="IMP_DH_GMPRt"/>
</dbReference>
<dbReference type="PROSITE" id="PS00487">
    <property type="entry name" value="IMP_DH_GMP_RED"/>
    <property type="match status" value="1"/>
</dbReference>
<comment type="cofactor">
    <cofactor evidence="1 13">
        <name>K(+)</name>
        <dbReference type="ChEBI" id="CHEBI:29103"/>
    </cofactor>
</comment>
<feature type="binding site" evidence="13">
    <location>
        <position position="481"/>
    </location>
    <ligand>
        <name>K(+)</name>
        <dbReference type="ChEBI" id="CHEBI:29103"/>
        <note>ligand shared between two tetrameric partners</note>
    </ligand>
</feature>
<feature type="binding site" evidence="13 15">
    <location>
        <position position="426"/>
    </location>
    <ligand>
        <name>IMP</name>
        <dbReference type="ChEBI" id="CHEBI:58053"/>
    </ligand>
</feature>
<dbReference type="RefSeq" id="WP_117355918.1">
    <property type="nucleotide sequence ID" value="NZ_QURH01000046.1"/>
</dbReference>
<comment type="caution">
    <text evidence="22">The sequence shown here is derived from an EMBL/GenBank/DDBJ whole genome shotgun (WGS) entry which is preliminary data.</text>
</comment>
<comment type="similarity">
    <text evidence="2 13 19">Belongs to the IMPDH/GMPR family.</text>
</comment>
<evidence type="ECO:0000313" key="22">
    <source>
        <dbReference type="EMBL" id="RFU43177.1"/>
    </source>
</evidence>
<dbReference type="GO" id="GO:0000166">
    <property type="term" value="F:nucleotide binding"/>
    <property type="evidence" value="ECO:0007669"/>
    <property type="project" value="UniProtKB-UniRule"/>
</dbReference>
<sequence>MNPAEPAKFLPTGLTFDDVLLLPGYSDMMPGEADTTTRLTREISLRIPLLSAAMDTVTEARTAIAMARQGGIGVLHRNMSIEDQASEADKVKRSEAGMITNPVTCLPDATLADVEQMCARYRISGVPVTDVRGVLVGIVTNRDMRFETDLSRPVREVMTAMPLITAPVDVSRDEAFRLLATNKIEKLPLVDDQDRLRGLITVKDFTKSEQYPASSKDAEGRLLVAAAVGVGEDAVRRAKALIEAGTDVVIVDTAHGHSKGVADTIAAIKANAPGVQLVGGNIATYAGAKALVEAGADAVKVGVGPGSICTTRVVAGVGVPQLTAIFEAARAAKEAGVPVIGDGGIQYSGDIAKAIVAGADTVMLGSLLAGIEESPGELIFVHGKQYKSYRGMGSLGAMRNRERGGSFSKDRYAQADVSQEEKLIPEGVEGQVPYRGPLASVAHQLVGGLHQSMWYAGARTIPELQESGQLMRISSAGLRESHPHDIQMTVEAPNYQGR</sequence>
<evidence type="ECO:0000256" key="2">
    <source>
        <dbReference type="ARBA" id="ARBA00005502"/>
    </source>
</evidence>
<evidence type="ECO:0000256" key="3">
    <source>
        <dbReference type="ARBA" id="ARBA00011881"/>
    </source>
</evidence>
<feature type="binding site" evidence="13 16">
    <location>
        <begin position="302"/>
        <end position="304"/>
    </location>
    <ligand>
        <name>NAD(+)</name>
        <dbReference type="ChEBI" id="CHEBI:57540"/>
    </ligand>
</feature>
<dbReference type="InterPro" id="IPR015875">
    <property type="entry name" value="IMP_DH/GMP_Rdtase_CS"/>
</dbReference>
<dbReference type="OrthoDB" id="9805398at2"/>
<dbReference type="SMART" id="SM01240">
    <property type="entry name" value="IMPDH"/>
    <property type="match status" value="1"/>
</dbReference>
<dbReference type="EMBL" id="QURH01000046">
    <property type="protein sequence ID" value="RFU43177.1"/>
    <property type="molecule type" value="Genomic_DNA"/>
</dbReference>
<keyword evidence="4 13" id="KW-0479">Metal-binding</keyword>
<accession>A0A372JT35</accession>
<keyword evidence="11 18" id="KW-0129">CBS domain</keyword>
<evidence type="ECO:0000256" key="7">
    <source>
        <dbReference type="ARBA" id="ARBA00022755"/>
    </source>
</evidence>
<dbReference type="EC" id="1.1.1.205" evidence="13 20"/>